<comment type="caution">
    <text evidence="2">The sequence shown here is derived from an EMBL/GenBank/DDBJ whole genome shotgun (WGS) entry which is preliminary data.</text>
</comment>
<dbReference type="InterPro" id="IPR022409">
    <property type="entry name" value="PKD/Chitinase_dom"/>
</dbReference>
<dbReference type="InterPro" id="IPR029865">
    <property type="entry name" value="KIAA0319-like"/>
</dbReference>
<protein>
    <recommendedName>
        <fullName evidence="1">PKD/Chitinase domain-containing protein</fullName>
    </recommendedName>
</protein>
<proteinExistence type="predicted"/>
<accession>A0A7C1NN08</accession>
<dbReference type="EMBL" id="DRHH01000049">
    <property type="protein sequence ID" value="HEB14014.1"/>
    <property type="molecule type" value="Genomic_DNA"/>
</dbReference>
<dbReference type="AlphaFoldDB" id="A0A7C1NN08"/>
<evidence type="ECO:0000313" key="2">
    <source>
        <dbReference type="EMBL" id="HEB14014.1"/>
    </source>
</evidence>
<dbReference type="GO" id="GO:0016020">
    <property type="term" value="C:membrane"/>
    <property type="evidence" value="ECO:0007669"/>
    <property type="project" value="TreeGrafter"/>
</dbReference>
<organism evidence="2">
    <name type="scientific">candidate division WWE3 bacterium</name>
    <dbReference type="NCBI Taxonomy" id="2053526"/>
    <lineage>
        <taxon>Bacteria</taxon>
        <taxon>Katanobacteria</taxon>
    </lineage>
</organism>
<dbReference type="InterPro" id="IPR013783">
    <property type="entry name" value="Ig-like_fold"/>
</dbReference>
<dbReference type="InterPro" id="IPR035986">
    <property type="entry name" value="PKD_dom_sf"/>
</dbReference>
<evidence type="ECO:0000259" key="1">
    <source>
        <dbReference type="SMART" id="SM00089"/>
    </source>
</evidence>
<dbReference type="Proteomes" id="UP000885744">
    <property type="component" value="Unassembled WGS sequence"/>
</dbReference>
<dbReference type="PANTHER" id="PTHR46182">
    <property type="entry name" value="FI19480P1"/>
    <property type="match status" value="1"/>
</dbReference>
<dbReference type="Gene3D" id="2.60.40.10">
    <property type="entry name" value="Immunoglobulins"/>
    <property type="match status" value="1"/>
</dbReference>
<dbReference type="SMART" id="SM00089">
    <property type="entry name" value="PKD"/>
    <property type="match status" value="1"/>
</dbReference>
<dbReference type="PANTHER" id="PTHR46182:SF2">
    <property type="entry name" value="FI19480P1"/>
    <property type="match status" value="1"/>
</dbReference>
<feature type="domain" description="PKD/Chitinase" evidence="1">
    <location>
        <begin position="34"/>
        <end position="121"/>
    </location>
</feature>
<dbReference type="Pfam" id="PF22352">
    <property type="entry name" value="K319L-like_PKD"/>
    <property type="match status" value="1"/>
</dbReference>
<sequence length="209" mass="22091">MLVDQSGNAWFGYGPNGYGVSVLQGIYPPNQTPAANAGPDQTAIVDEQVTLDGSGSSDPDGDSLTYLWTEDPDNPQTGILFNPTAVSPTFIPTIAGTYTFTLVVNDGVENSQPDTVVVTVKTPAQAIQDLADLVETFNLQQGMTNSLDAKLDSAVNALDDLNENNDVVAVNSLYAFINAVEAQRGKSITDAQADELIEVAQRIIANISP</sequence>
<reference evidence="2" key="1">
    <citation type="journal article" date="2020" name="mSystems">
        <title>Genome- and Community-Level Interaction Insights into Carbon Utilization and Element Cycling Functions of Hydrothermarchaeota in Hydrothermal Sediment.</title>
        <authorList>
            <person name="Zhou Z."/>
            <person name="Liu Y."/>
            <person name="Xu W."/>
            <person name="Pan J."/>
            <person name="Luo Z.H."/>
            <person name="Li M."/>
        </authorList>
    </citation>
    <scope>NUCLEOTIDE SEQUENCE [LARGE SCALE GENOMIC DNA]</scope>
    <source>
        <strain evidence="2">HyVt-365</strain>
    </source>
</reference>
<gene>
    <name evidence="2" type="ORF">ENI09_01215</name>
</gene>
<name>A0A7C1NN08_UNCKA</name>
<dbReference type="SUPFAM" id="SSF49299">
    <property type="entry name" value="PKD domain"/>
    <property type="match status" value="1"/>
</dbReference>
<dbReference type="GO" id="GO:0031410">
    <property type="term" value="C:cytoplasmic vesicle"/>
    <property type="evidence" value="ECO:0007669"/>
    <property type="project" value="TreeGrafter"/>
</dbReference>
<dbReference type="CDD" id="cd00146">
    <property type="entry name" value="PKD"/>
    <property type="match status" value="1"/>
</dbReference>